<feature type="compositionally biased region" description="Basic and acidic residues" evidence="6">
    <location>
        <begin position="299"/>
        <end position="313"/>
    </location>
</feature>
<dbReference type="Gene3D" id="2.60.40.10">
    <property type="entry name" value="Immunoglobulins"/>
    <property type="match status" value="2"/>
</dbReference>
<feature type="transmembrane region" description="Helical" evidence="7">
    <location>
        <begin position="263"/>
        <end position="281"/>
    </location>
</feature>
<dbReference type="PANTHER" id="PTHR11640">
    <property type="entry name" value="NEPHRIN"/>
    <property type="match status" value="1"/>
</dbReference>
<keyword evidence="7" id="KW-1133">Transmembrane helix</keyword>
<evidence type="ECO:0000256" key="3">
    <source>
        <dbReference type="ARBA" id="ARBA00023157"/>
    </source>
</evidence>
<dbReference type="InterPro" id="IPR036179">
    <property type="entry name" value="Ig-like_dom_sf"/>
</dbReference>
<reference evidence="9" key="1">
    <citation type="submission" date="2016-05" db="EMBL/GenBank/DDBJ databases">
        <authorList>
            <person name="Lavstsen T."/>
            <person name="Jespersen J.S."/>
        </authorList>
    </citation>
    <scope>NUCLEOTIDE SEQUENCE</scope>
    <source>
        <tissue evidence="9">Brain</tissue>
    </source>
</reference>
<proteinExistence type="predicted"/>
<feature type="domain" description="Ig-like" evidence="8">
    <location>
        <begin position="48"/>
        <end position="147"/>
    </location>
</feature>
<feature type="region of interest" description="Disordered" evidence="6">
    <location>
        <begin position="286"/>
        <end position="323"/>
    </location>
</feature>
<evidence type="ECO:0000256" key="6">
    <source>
        <dbReference type="SAM" id="MobiDB-lite"/>
    </source>
</evidence>
<keyword evidence="3" id="KW-1015">Disulfide bond</keyword>
<dbReference type="GO" id="GO:0098609">
    <property type="term" value="P:cell-cell adhesion"/>
    <property type="evidence" value="ECO:0007669"/>
    <property type="project" value="TreeGrafter"/>
</dbReference>
<dbReference type="SUPFAM" id="SSF48726">
    <property type="entry name" value="Immunoglobulin"/>
    <property type="match status" value="1"/>
</dbReference>
<gene>
    <name evidence="9" type="primary">EMB</name>
</gene>
<keyword evidence="7" id="KW-0812">Transmembrane</keyword>
<dbReference type="PANTHER" id="PTHR11640:SF158">
    <property type="entry name" value="V-SET AND IMMUNOGLOBULIN DOMAIN-CONTAINING PROTEIN 10-LIKE 2"/>
    <property type="match status" value="1"/>
</dbReference>
<accession>A0A1A8G7H9</accession>
<dbReference type="InterPro" id="IPR003599">
    <property type="entry name" value="Ig_sub"/>
</dbReference>
<protein>
    <submittedName>
        <fullName evidence="9">Embigin</fullName>
    </submittedName>
</protein>
<keyword evidence="2 7" id="KW-0472">Membrane</keyword>
<dbReference type="EMBL" id="HAEB01019797">
    <property type="protein sequence ID" value="SBQ66324.1"/>
    <property type="molecule type" value="Transcribed_RNA"/>
</dbReference>
<dbReference type="InterPro" id="IPR051275">
    <property type="entry name" value="Cell_adhesion_signaling"/>
</dbReference>
<evidence type="ECO:0000313" key="9">
    <source>
        <dbReference type="EMBL" id="SBQ66324.1"/>
    </source>
</evidence>
<dbReference type="GO" id="GO:0050839">
    <property type="term" value="F:cell adhesion molecule binding"/>
    <property type="evidence" value="ECO:0007669"/>
    <property type="project" value="TreeGrafter"/>
</dbReference>
<evidence type="ECO:0000256" key="1">
    <source>
        <dbReference type="ARBA" id="ARBA00004479"/>
    </source>
</evidence>
<comment type="subcellular location">
    <subcellularLocation>
        <location evidence="1">Membrane</location>
        <topology evidence="1">Single-pass type I membrane protein</topology>
    </subcellularLocation>
</comment>
<dbReference type="SMART" id="SM00409">
    <property type="entry name" value="IG"/>
    <property type="match status" value="1"/>
</dbReference>
<organism evidence="9">
    <name type="scientific">Nothobranchius korthausae</name>
    <dbReference type="NCBI Taxonomy" id="1143690"/>
    <lineage>
        <taxon>Eukaryota</taxon>
        <taxon>Metazoa</taxon>
        <taxon>Chordata</taxon>
        <taxon>Craniata</taxon>
        <taxon>Vertebrata</taxon>
        <taxon>Euteleostomi</taxon>
        <taxon>Actinopterygii</taxon>
        <taxon>Neopterygii</taxon>
        <taxon>Teleostei</taxon>
        <taxon>Neoteleostei</taxon>
        <taxon>Acanthomorphata</taxon>
        <taxon>Ovalentaria</taxon>
        <taxon>Atherinomorphae</taxon>
        <taxon>Cyprinodontiformes</taxon>
        <taxon>Nothobranchiidae</taxon>
        <taxon>Nothobranchius</taxon>
    </lineage>
</organism>
<evidence type="ECO:0000256" key="2">
    <source>
        <dbReference type="ARBA" id="ARBA00023136"/>
    </source>
</evidence>
<evidence type="ECO:0000259" key="8">
    <source>
        <dbReference type="PROSITE" id="PS50835"/>
    </source>
</evidence>
<dbReference type="PROSITE" id="PS50835">
    <property type="entry name" value="IG_LIKE"/>
    <property type="match status" value="2"/>
</dbReference>
<keyword evidence="4" id="KW-0325">Glycoprotein</keyword>
<dbReference type="GO" id="GO:0005911">
    <property type="term" value="C:cell-cell junction"/>
    <property type="evidence" value="ECO:0007669"/>
    <property type="project" value="TreeGrafter"/>
</dbReference>
<reference evidence="9" key="2">
    <citation type="submission" date="2016-06" db="EMBL/GenBank/DDBJ databases">
        <title>The genome of a short-lived fish provides insights into sex chromosome evolution and the genetic control of aging.</title>
        <authorList>
            <person name="Reichwald K."/>
            <person name="Felder M."/>
            <person name="Petzold A."/>
            <person name="Koch P."/>
            <person name="Groth M."/>
            <person name="Platzer M."/>
        </authorList>
    </citation>
    <scope>NUCLEOTIDE SEQUENCE</scope>
    <source>
        <tissue evidence="9">Brain</tissue>
    </source>
</reference>
<evidence type="ECO:0000256" key="5">
    <source>
        <dbReference type="ARBA" id="ARBA00023319"/>
    </source>
</evidence>
<sequence>MQQADSVRNLLTQRTTMTASWKQILLILASCRHISTKTASPTPTPLVPEASLPAEKFELKDAIEPKTIELHYHVNVTLECTWTGNQNKLPNLPGYWRKDGVELPDSHVTVELKNDQYNIKVVLIVNSEESLGNYSCVFGDDTEMTFVLTVPQIGEKRDKPIVSYLRDFVVMTCKMDNKHPEPSTWNWFKDNGTEKEQIIVDGTSGHYDIINEKDEKTFKTKLKMKDLSDADSGVYYCGAVYPIGISMSRVELKVISFMEPVKPFLYILVEVVVLVAAVLLYERSQSKKSNTEENGSAADQRDTEPPADAKEAEESNSVRQRKA</sequence>
<feature type="domain" description="Ig-like" evidence="8">
    <location>
        <begin position="151"/>
        <end position="256"/>
    </location>
</feature>
<dbReference type="InterPro" id="IPR007110">
    <property type="entry name" value="Ig-like_dom"/>
</dbReference>
<keyword evidence="5" id="KW-0393">Immunoglobulin domain</keyword>
<evidence type="ECO:0000256" key="4">
    <source>
        <dbReference type="ARBA" id="ARBA00023180"/>
    </source>
</evidence>
<dbReference type="EMBL" id="HAEC01003823">
    <property type="protein sequence ID" value="SBQ71900.1"/>
    <property type="molecule type" value="Transcribed_RNA"/>
</dbReference>
<dbReference type="AlphaFoldDB" id="A0A1A8G7H9"/>
<dbReference type="InterPro" id="IPR013783">
    <property type="entry name" value="Ig-like_fold"/>
</dbReference>
<name>A0A1A8G7H9_9TELE</name>
<dbReference type="GO" id="GO:0005886">
    <property type="term" value="C:plasma membrane"/>
    <property type="evidence" value="ECO:0007669"/>
    <property type="project" value="TreeGrafter"/>
</dbReference>
<evidence type="ECO:0000256" key="7">
    <source>
        <dbReference type="SAM" id="Phobius"/>
    </source>
</evidence>